<accession>A0A0F7TFR9</accession>
<dbReference type="Proteomes" id="UP000042958">
    <property type="component" value="Unassembled WGS sequence"/>
</dbReference>
<dbReference type="InterPro" id="IPR021842">
    <property type="entry name" value="DUF3435"/>
</dbReference>
<evidence type="ECO:0000313" key="2">
    <source>
        <dbReference type="EMBL" id="CEJ55649.1"/>
    </source>
</evidence>
<evidence type="ECO:0008006" key="4">
    <source>
        <dbReference type="Google" id="ProtNLM"/>
    </source>
</evidence>
<protein>
    <recommendedName>
        <fullName evidence="4">C2H2-type domain-containing protein</fullName>
    </recommendedName>
</protein>
<feature type="region of interest" description="Disordered" evidence="1">
    <location>
        <begin position="760"/>
        <end position="798"/>
    </location>
</feature>
<dbReference type="PANTHER" id="PTHR37535">
    <property type="entry name" value="FLUG DOMAIN PROTEIN"/>
    <property type="match status" value="1"/>
</dbReference>
<dbReference type="OrthoDB" id="4357582at2759"/>
<keyword evidence="3" id="KW-1185">Reference proteome</keyword>
<name>A0A0F7TFR9_PENBI</name>
<dbReference type="PANTHER" id="PTHR37535:SF3">
    <property type="entry name" value="FLUG DOMAIN-CONTAINING PROTEIN"/>
    <property type="match status" value="1"/>
</dbReference>
<sequence>MSLKDFQKELEERTARAASRGFTLEYQNKREQENNTICLKQLAPATLKKYEDTEKNWALWRLSRNEAINANFSKNEPDPTPEILKSFAEDYIATRKRIPSQKSACQNLINFTSRWERETFRSLPRPVKDDVLNYIRQDLTVKYQMPTKPRERFMVTAKDIDYLLRGLFGDDWHDYKHERARVQTGSALALFAGSGTRAGAIVESSAYLHTNECLYYGHLTFNMKWSTRDQLKRWVTIDPEFLKGWRYRDDKDLPKNWFREHPILGMNFVFWVIVHGIADGAFKGLSTVADVLAVRPPKGRESYTLEWNENVKKLPFFRMVAPEGPHREKGLSFSSMHWNFTRLAQRECFKDPLRVHGIRGAVANCIDPKASEATRSQALDHQSHNTYIKYQSVLKALDIQALFFDLQPDYECRDMEQSMAHHRDPNAPQRLDAAAIQAFEERDDIKSMNRRIAYLTSEIAGEPQQHKELAAERTNIYSRKSKLLETWKKVFIQNWWHSAYDEYITGNEFTERDMTCLFNIYKKYLPERARLSQSLFTETSLDSVIGQQCLRDMVALCTSTERVVYYPGLLPEDNRCPTCSKLMSQIPFQGRAKHILQCRRRSLGGPQYQQRYRNEKRAHRRVQRNFVQFCYLCAEIYCDEQAWIGHCQSHINNLQPRCGMLTFRYTLVAPGFCPFCLGDEDKKPDERFQQWVAKATLLNHIDQHFDGLKISTTFFCPHPCCRAKDYGSIINLRRHFFDAHSIDETRSNCVNRKRKWQTEPELLAEDNTQSHPEYSAIQEFSNVDNHHKKGKTASSDEV</sequence>
<feature type="compositionally biased region" description="Polar residues" evidence="1">
    <location>
        <begin position="766"/>
        <end position="783"/>
    </location>
</feature>
<proteinExistence type="predicted"/>
<evidence type="ECO:0000256" key="1">
    <source>
        <dbReference type="SAM" id="MobiDB-lite"/>
    </source>
</evidence>
<dbReference type="STRING" id="104259.A0A0F7TFR9"/>
<reference evidence="3" key="1">
    <citation type="journal article" date="2015" name="Genome Announc.">
        <title>Draft genome sequence of the fungus Penicillium brasilianum MG11.</title>
        <authorList>
            <person name="Horn F."/>
            <person name="Linde J."/>
            <person name="Mattern D.J."/>
            <person name="Walther G."/>
            <person name="Guthke R."/>
            <person name="Brakhage A.A."/>
            <person name="Valiante V."/>
        </authorList>
    </citation>
    <scope>NUCLEOTIDE SEQUENCE [LARGE SCALE GENOMIC DNA]</scope>
    <source>
        <strain evidence="3">MG11</strain>
    </source>
</reference>
<dbReference type="EMBL" id="CDHK01000002">
    <property type="protein sequence ID" value="CEJ55649.1"/>
    <property type="molecule type" value="Genomic_DNA"/>
</dbReference>
<dbReference type="AlphaFoldDB" id="A0A0F7TFR9"/>
<dbReference type="Pfam" id="PF11917">
    <property type="entry name" value="DUF3435"/>
    <property type="match status" value="1"/>
</dbReference>
<evidence type="ECO:0000313" key="3">
    <source>
        <dbReference type="Proteomes" id="UP000042958"/>
    </source>
</evidence>
<gene>
    <name evidence="2" type="ORF">PMG11_01898</name>
</gene>
<organism evidence="2 3">
    <name type="scientific">Penicillium brasilianum</name>
    <dbReference type="NCBI Taxonomy" id="104259"/>
    <lineage>
        <taxon>Eukaryota</taxon>
        <taxon>Fungi</taxon>
        <taxon>Dikarya</taxon>
        <taxon>Ascomycota</taxon>
        <taxon>Pezizomycotina</taxon>
        <taxon>Eurotiomycetes</taxon>
        <taxon>Eurotiomycetidae</taxon>
        <taxon>Eurotiales</taxon>
        <taxon>Aspergillaceae</taxon>
        <taxon>Penicillium</taxon>
    </lineage>
</organism>